<reference evidence="2 3" key="1">
    <citation type="journal article" date="2013" name="BMC Genomics">
        <title>Genomics-driven discovery of the pneumocandin biosynthetic gene cluster in the fungus Glarea lozoyensis.</title>
        <authorList>
            <person name="Chen L."/>
            <person name="Yue Q."/>
            <person name="Zhang X."/>
            <person name="Xiang M."/>
            <person name="Wang C."/>
            <person name="Li S."/>
            <person name="Che Y."/>
            <person name="Ortiz-Lopez F.J."/>
            <person name="Bills G.F."/>
            <person name="Liu X."/>
            <person name="An Z."/>
        </authorList>
    </citation>
    <scope>NUCLEOTIDE SEQUENCE [LARGE SCALE GENOMIC DNA]</scope>
    <source>
        <strain evidence="3">ATCC 20868 / MF5171</strain>
    </source>
</reference>
<evidence type="ECO:0000313" key="2">
    <source>
        <dbReference type="EMBL" id="EPE31352.1"/>
    </source>
</evidence>
<dbReference type="STRING" id="1116229.S3CYL1"/>
<feature type="transmembrane region" description="Helical" evidence="1">
    <location>
        <begin position="244"/>
        <end position="263"/>
    </location>
</feature>
<dbReference type="Proteomes" id="UP000016922">
    <property type="component" value="Unassembled WGS sequence"/>
</dbReference>
<dbReference type="eggNOG" id="ENOG502SI3A">
    <property type="taxonomic scope" value="Eukaryota"/>
</dbReference>
<dbReference type="InterPro" id="IPR046536">
    <property type="entry name" value="DUF6601"/>
</dbReference>
<dbReference type="HOGENOM" id="CLU_043687_1_1_1"/>
<dbReference type="PANTHER" id="PTHR34414:SF1">
    <property type="entry name" value="SUBTILISIN-LIKE SERINE PROTEASE"/>
    <property type="match status" value="1"/>
</dbReference>
<dbReference type="OrthoDB" id="5086500at2759"/>
<evidence type="ECO:0000256" key="1">
    <source>
        <dbReference type="SAM" id="Phobius"/>
    </source>
</evidence>
<evidence type="ECO:0000313" key="3">
    <source>
        <dbReference type="Proteomes" id="UP000016922"/>
    </source>
</evidence>
<gene>
    <name evidence="2" type="ORF">GLAREA_12655</name>
</gene>
<dbReference type="KEGG" id="glz:GLAREA_12655"/>
<keyword evidence="3" id="KW-1185">Reference proteome</keyword>
<feature type="transmembrane region" description="Helical" evidence="1">
    <location>
        <begin position="283"/>
        <end position="312"/>
    </location>
</feature>
<dbReference type="RefSeq" id="XP_008081627.1">
    <property type="nucleotide sequence ID" value="XM_008083436.1"/>
</dbReference>
<protein>
    <recommendedName>
        <fullName evidence="4">Subtilisin-like serine protease</fullName>
    </recommendedName>
</protein>
<dbReference type="OMA" id="WYYERIY"/>
<proteinExistence type="predicted"/>
<dbReference type="AlphaFoldDB" id="S3CYL1"/>
<sequence length="336" mass="38747">MNYIPFSETHQLNQELALDDARALRRVSPRWPSSTSLPGHARAQLRSPELDKYLEKEFLVPQLDRLAPRLWLVSTPRSSHISALHHQAARGREIILVENPHLHLVWKYNKIFIKPIPKYLLSFAFWQYLVESNAGNGDVQKAIIGLMRSYSYLIRYESDFDLAQEKGLVPKSDGIDNITWDAFAHLIATFEGYEDANASPRYSYGELRLTRLNFYSRISLGKLTFHHIDAQWGSYLNHFMVPSLIIFTIISVILNAMQVRLAAQSVQYSDKDGMAFIFVSEWFPVFALVFVGLFSTFMILFILFMFCHDIWFSRNIIKKKNNACDGAWKTSKSGVV</sequence>
<dbReference type="EMBL" id="KE145362">
    <property type="protein sequence ID" value="EPE31352.1"/>
    <property type="molecule type" value="Genomic_DNA"/>
</dbReference>
<dbReference type="Pfam" id="PF20246">
    <property type="entry name" value="DUF6601"/>
    <property type="match status" value="1"/>
</dbReference>
<dbReference type="GeneID" id="19471695"/>
<keyword evidence="1" id="KW-0472">Membrane</keyword>
<keyword evidence="1" id="KW-0812">Transmembrane</keyword>
<evidence type="ECO:0008006" key="4">
    <source>
        <dbReference type="Google" id="ProtNLM"/>
    </source>
</evidence>
<keyword evidence="1" id="KW-1133">Transmembrane helix</keyword>
<dbReference type="PANTHER" id="PTHR34414">
    <property type="entry name" value="HET DOMAIN-CONTAINING PROTEIN-RELATED"/>
    <property type="match status" value="1"/>
</dbReference>
<name>S3CYL1_GLAL2</name>
<accession>S3CYL1</accession>
<organism evidence="2 3">
    <name type="scientific">Glarea lozoyensis (strain ATCC 20868 / MF5171)</name>
    <dbReference type="NCBI Taxonomy" id="1116229"/>
    <lineage>
        <taxon>Eukaryota</taxon>
        <taxon>Fungi</taxon>
        <taxon>Dikarya</taxon>
        <taxon>Ascomycota</taxon>
        <taxon>Pezizomycotina</taxon>
        <taxon>Leotiomycetes</taxon>
        <taxon>Helotiales</taxon>
        <taxon>Helotiaceae</taxon>
        <taxon>Glarea</taxon>
    </lineage>
</organism>